<gene>
    <name evidence="2" type="ORF">CCH79_00012416</name>
</gene>
<dbReference type="Proteomes" id="UP000250572">
    <property type="component" value="Unassembled WGS sequence"/>
</dbReference>
<sequence>MERMAGGGRVRTVEGQAGHRGHRDEMNTEVDEVATNCTQVSERKSALGPDRLHTGHIQISRCPAEQIKQDTRVGVEH</sequence>
<protein>
    <submittedName>
        <fullName evidence="2">Uncharacterized protein</fullName>
    </submittedName>
</protein>
<proteinExistence type="predicted"/>
<comment type="caution">
    <text evidence="2">The sequence shown here is derived from an EMBL/GenBank/DDBJ whole genome shotgun (WGS) entry which is preliminary data.</text>
</comment>
<evidence type="ECO:0000313" key="2">
    <source>
        <dbReference type="EMBL" id="PWA32751.1"/>
    </source>
</evidence>
<dbReference type="AlphaFoldDB" id="A0A315WA94"/>
<name>A0A315WA94_GAMAF</name>
<feature type="region of interest" description="Disordered" evidence="1">
    <location>
        <begin position="1"/>
        <end position="29"/>
    </location>
</feature>
<reference evidence="2 3" key="1">
    <citation type="journal article" date="2018" name="G3 (Bethesda)">
        <title>A High-Quality Reference Genome for the Invasive Mosquitofish Gambusia affinis Using a Chicago Library.</title>
        <authorList>
            <person name="Hoffberg S.L."/>
            <person name="Troendle N.J."/>
            <person name="Glenn T.C."/>
            <person name="Mahmud O."/>
            <person name="Louha S."/>
            <person name="Chalopin D."/>
            <person name="Bennetzen J.L."/>
            <person name="Mauricio R."/>
        </authorList>
    </citation>
    <scope>NUCLEOTIDE SEQUENCE [LARGE SCALE GENOMIC DNA]</scope>
    <source>
        <strain evidence="2">NE01/NJP1002.9</strain>
        <tissue evidence="2">Muscle</tissue>
    </source>
</reference>
<evidence type="ECO:0000313" key="3">
    <source>
        <dbReference type="Proteomes" id="UP000250572"/>
    </source>
</evidence>
<keyword evidence="3" id="KW-1185">Reference proteome</keyword>
<dbReference type="EMBL" id="NHOQ01000158">
    <property type="protein sequence ID" value="PWA32751.1"/>
    <property type="molecule type" value="Genomic_DNA"/>
</dbReference>
<accession>A0A315WA94</accession>
<organism evidence="2 3">
    <name type="scientific">Gambusia affinis</name>
    <name type="common">Western mosquitofish</name>
    <name type="synonym">Heterandria affinis</name>
    <dbReference type="NCBI Taxonomy" id="33528"/>
    <lineage>
        <taxon>Eukaryota</taxon>
        <taxon>Metazoa</taxon>
        <taxon>Chordata</taxon>
        <taxon>Craniata</taxon>
        <taxon>Vertebrata</taxon>
        <taxon>Euteleostomi</taxon>
        <taxon>Actinopterygii</taxon>
        <taxon>Neopterygii</taxon>
        <taxon>Teleostei</taxon>
        <taxon>Neoteleostei</taxon>
        <taxon>Acanthomorphata</taxon>
        <taxon>Ovalentaria</taxon>
        <taxon>Atherinomorphae</taxon>
        <taxon>Cyprinodontiformes</taxon>
        <taxon>Poeciliidae</taxon>
        <taxon>Poeciliinae</taxon>
        <taxon>Gambusia</taxon>
    </lineage>
</organism>
<evidence type="ECO:0000256" key="1">
    <source>
        <dbReference type="SAM" id="MobiDB-lite"/>
    </source>
</evidence>